<feature type="region of interest" description="Disordered" evidence="1">
    <location>
        <begin position="280"/>
        <end position="391"/>
    </location>
</feature>
<dbReference type="RefSeq" id="WP_338548293.1">
    <property type="nucleotide sequence ID" value="NZ_CP146069.1"/>
</dbReference>
<dbReference type="SUPFAM" id="SSF51294">
    <property type="entry name" value="Hedgehog/intein (Hint) domain"/>
    <property type="match status" value="1"/>
</dbReference>
<dbReference type="PRINTS" id="PR00313">
    <property type="entry name" value="CABNDNGRPT"/>
</dbReference>
<dbReference type="EMBL" id="CP146069">
    <property type="protein sequence ID" value="WWR45349.1"/>
    <property type="molecule type" value="Genomic_DNA"/>
</dbReference>
<dbReference type="SUPFAM" id="SSF51120">
    <property type="entry name" value="beta-Roll"/>
    <property type="match status" value="2"/>
</dbReference>
<feature type="domain" description="Hedgehog/Intein (Hint)" evidence="2">
    <location>
        <begin position="446"/>
        <end position="591"/>
    </location>
</feature>
<evidence type="ECO:0000313" key="4">
    <source>
        <dbReference type="Proteomes" id="UP001364156"/>
    </source>
</evidence>
<keyword evidence="4" id="KW-1185">Reference proteome</keyword>
<sequence length="639" mass="68239">MPNNVNDPFAANLVGLWDFLSSDPDADTGLADGIAQDGEFEGGAFASGDALQTDGRGDYFDVNGGNDAPFNLAEGSVSVQFTQDAHVGTSDDTLVNRGEFADRNSEGYFGINVTLEGAVTVRHVDGGEDIYVCTPNDFFSPGDTVKATYTWSETEGGRFLVENLTTGESYSQDIDTTGLTMDIGDNDDESWTFGARERDDGRYDHFFNGSIDYVAVYNTDILGEPDGVVSGNDADNLIDVDYLGDPQGDRIDNEDAIAPGAAPNDDVVDALGGDDTVEAGEGNDIVFGGSGDDEVDGGEGDDVIFGDSTLAGPATEDGDDDLEGGAGDDQIFGEGGDDEIEGGDGNDLISGGAGDDDLSGGADRDTFIDITAGDEIDGGETTTSGDPDDDFDTLDLTGAAEAENPGGGLRVTFTSADQEDGFVTFFDADGNETGQAEFSNIENVIPCFTPGMVIATPTGERLVEDLHVGDRVITRDNGLQEIRWIGQRDLTKQELRQAPHLKPVLIRAGSLGRGLPERDMLVSPQHRLLLASEKSSLYFEEREVLAAAKHLTHKAGVDVVETNSVSYVHFMFDRHEVVLSNGSWTESFQPGQQVLDGMGYAQRSEIFDLFPELQEHEGIEAYHAARKSLKRHEARLLVE</sequence>
<proteinExistence type="predicted"/>
<dbReference type="InterPro" id="IPR006141">
    <property type="entry name" value="Intein_N"/>
</dbReference>
<dbReference type="InterPro" id="IPR018511">
    <property type="entry name" value="Hemolysin-typ_Ca-bd_CS"/>
</dbReference>
<dbReference type="Gene3D" id="2.150.10.10">
    <property type="entry name" value="Serralysin-like metalloprotease, C-terminal"/>
    <property type="match status" value="1"/>
</dbReference>
<dbReference type="Pfam" id="PF13403">
    <property type="entry name" value="Hint_2"/>
    <property type="match status" value="1"/>
</dbReference>
<reference evidence="3 4" key="1">
    <citation type="submission" date="2023-10" db="EMBL/GenBank/DDBJ databases">
        <title>Roseovarius strain S88 nov., isolated from a marine algae.</title>
        <authorList>
            <person name="Lee M.W."/>
            <person name="Lee J.K."/>
            <person name="Kim J.M."/>
            <person name="Choi D.G."/>
            <person name="Baek J.H."/>
            <person name="Bayburt H."/>
            <person name="Jung J.J."/>
            <person name="Han D.M."/>
            <person name="Jeon C.O."/>
        </authorList>
    </citation>
    <scope>NUCLEOTIDE SEQUENCE [LARGE SCALE GENOMIC DNA]</scope>
    <source>
        <strain evidence="3 4">S88</strain>
    </source>
</reference>
<dbReference type="InterPro" id="IPR011049">
    <property type="entry name" value="Serralysin-like_metalloprot_C"/>
</dbReference>
<gene>
    <name evidence="3" type="ORF">RZ517_11085</name>
</gene>
<dbReference type="SUPFAM" id="SSF49899">
    <property type="entry name" value="Concanavalin A-like lectins/glucanases"/>
    <property type="match status" value="1"/>
</dbReference>
<feature type="compositionally biased region" description="Acidic residues" evidence="1">
    <location>
        <begin position="291"/>
        <end position="304"/>
    </location>
</feature>
<evidence type="ECO:0000256" key="1">
    <source>
        <dbReference type="SAM" id="MobiDB-lite"/>
    </source>
</evidence>
<dbReference type="Proteomes" id="UP001364156">
    <property type="component" value="Chromosome"/>
</dbReference>
<dbReference type="Gene3D" id="2.60.120.200">
    <property type="match status" value="1"/>
</dbReference>
<accession>A0ABZ2HEZ6</accession>
<evidence type="ECO:0000313" key="3">
    <source>
        <dbReference type="EMBL" id="WWR45349.1"/>
    </source>
</evidence>
<dbReference type="InterPro" id="IPR036844">
    <property type="entry name" value="Hint_dom_sf"/>
</dbReference>
<dbReference type="InterPro" id="IPR028992">
    <property type="entry name" value="Hedgehog/Intein_dom"/>
</dbReference>
<dbReference type="PROSITE" id="PS00330">
    <property type="entry name" value="HEMOLYSIN_CALCIUM"/>
    <property type="match status" value="3"/>
</dbReference>
<dbReference type="Pfam" id="PF00353">
    <property type="entry name" value="HemolysinCabind"/>
    <property type="match status" value="2"/>
</dbReference>
<feature type="compositionally biased region" description="Acidic residues" evidence="1">
    <location>
        <begin position="335"/>
        <end position="344"/>
    </location>
</feature>
<dbReference type="InterPro" id="IPR001343">
    <property type="entry name" value="Hemolysn_Ca-bd"/>
</dbReference>
<dbReference type="InterPro" id="IPR013320">
    <property type="entry name" value="ConA-like_dom_sf"/>
</dbReference>
<name>A0ABZ2HEZ6_9RHOB</name>
<organism evidence="3 4">
    <name type="scientific">Roseovarius phycicola</name>
    <dbReference type="NCBI Taxonomy" id="3080976"/>
    <lineage>
        <taxon>Bacteria</taxon>
        <taxon>Pseudomonadati</taxon>
        <taxon>Pseudomonadota</taxon>
        <taxon>Alphaproteobacteria</taxon>
        <taxon>Rhodobacterales</taxon>
        <taxon>Roseobacteraceae</taxon>
        <taxon>Roseovarius</taxon>
    </lineage>
</organism>
<evidence type="ECO:0000259" key="2">
    <source>
        <dbReference type="Pfam" id="PF13403"/>
    </source>
</evidence>
<protein>
    <submittedName>
        <fullName evidence="3">Hint domain-containing protein</fullName>
    </submittedName>
</protein>
<dbReference type="PROSITE" id="PS50817">
    <property type="entry name" value="INTEIN_N_TER"/>
    <property type="match status" value="1"/>
</dbReference>